<organism evidence="1">
    <name type="scientific">freshwater metagenome</name>
    <dbReference type="NCBI Taxonomy" id="449393"/>
    <lineage>
        <taxon>unclassified sequences</taxon>
        <taxon>metagenomes</taxon>
        <taxon>ecological metagenomes</taxon>
    </lineage>
</organism>
<dbReference type="PROSITE" id="PS51257">
    <property type="entry name" value="PROKAR_LIPOPROTEIN"/>
    <property type="match status" value="1"/>
</dbReference>
<sequence length="357" mass="38582">MKIKKKVSIVSVSIFALFSIASCTPPIPPDVLASFAEKEVQCASGEVKVGSSEVAAIAVQSSIDLYLSYCPESNVTTTTEVAEANLIVTDYSAKEPEMCSTASVITPVMSKTSTLAYFVSGFDGLVFSPEAVQSIISGEITNLNDPLIAATNENFELIDQPITLFGINNPSASDLAYLEWVGRQTGENVTEVKAAETFDDYALLVEKLLVTEGAFAVLPSNIIYDNVITFSNLRIQDVDVLFETTSFGSAASQFIAEEQGDVLKAKLDPNVIPQLDAGQETTSAPWQGISLFDVGMCTADDEEQSVRKFMRFLLRLDNQGQFETFGYFPLTESVRLKAAEIIGKVLPTPTIDPATLD</sequence>
<dbReference type="Gene3D" id="3.40.190.10">
    <property type="entry name" value="Periplasmic binding protein-like II"/>
    <property type="match status" value="2"/>
</dbReference>
<name>A0A6J6E1U7_9ZZZZ</name>
<dbReference type="AlphaFoldDB" id="A0A6J6E1U7"/>
<dbReference type="SUPFAM" id="SSF53850">
    <property type="entry name" value="Periplasmic binding protein-like II"/>
    <property type="match status" value="1"/>
</dbReference>
<dbReference type="EMBL" id="CAEZTU010000002">
    <property type="protein sequence ID" value="CAB4569344.1"/>
    <property type="molecule type" value="Genomic_DNA"/>
</dbReference>
<gene>
    <name evidence="1" type="ORF">UFOPK1740_00089</name>
</gene>
<protein>
    <submittedName>
        <fullName evidence="1">Unannotated protein</fullName>
    </submittedName>
</protein>
<accession>A0A6J6E1U7</accession>
<proteinExistence type="predicted"/>
<reference evidence="1" key="1">
    <citation type="submission" date="2020-05" db="EMBL/GenBank/DDBJ databases">
        <authorList>
            <person name="Chiriac C."/>
            <person name="Salcher M."/>
            <person name="Ghai R."/>
            <person name="Kavagutti S V."/>
        </authorList>
    </citation>
    <scope>NUCLEOTIDE SEQUENCE</scope>
</reference>
<evidence type="ECO:0000313" key="1">
    <source>
        <dbReference type="EMBL" id="CAB4569344.1"/>
    </source>
</evidence>